<dbReference type="SUPFAM" id="SSF54495">
    <property type="entry name" value="UBC-like"/>
    <property type="match status" value="1"/>
</dbReference>
<gene>
    <name evidence="7" type="ORF">VSP0166_LOCUS10507</name>
</gene>
<keyword evidence="2" id="KW-0808">Transferase</keyword>
<accession>A0A7S4IBH9</accession>
<keyword evidence="4" id="KW-0833">Ubl conjugation pathway</keyword>
<keyword evidence="3" id="KW-0547">Nucleotide-binding</keyword>
<dbReference type="Gene3D" id="3.10.110.10">
    <property type="entry name" value="Ubiquitin Conjugating Enzyme"/>
    <property type="match status" value="1"/>
</dbReference>
<dbReference type="SMART" id="SM00212">
    <property type="entry name" value="UBCc"/>
    <property type="match status" value="1"/>
</dbReference>
<evidence type="ECO:0000256" key="2">
    <source>
        <dbReference type="ARBA" id="ARBA00022679"/>
    </source>
</evidence>
<name>A0A7S4IBH9_9EUKA</name>
<dbReference type="FunFam" id="3.10.110.10:FF:000060">
    <property type="entry name" value="Ubiquitin conjugating enzyme (UbcB)"/>
    <property type="match status" value="1"/>
</dbReference>
<evidence type="ECO:0000256" key="4">
    <source>
        <dbReference type="ARBA" id="ARBA00022786"/>
    </source>
</evidence>
<sequence>MKYLPPPIILRHDEPIRNEDIKEGFRFSDCFFSHMARRLQREFQDISSNPPSWLSTCSLVGDDLQKWRTQITGPEDSPYAGGKFVVSVEFENEYPFKPPKVRFMTKVYHPNVKSDGQICTLSFPWAPQNKAQDYLLLVRQLLEHPSDEDPLEPEIGNEYKNNLPKFEKKAKEWTAKYAK</sequence>
<dbReference type="AlphaFoldDB" id="A0A7S4IBH9"/>
<proteinExistence type="predicted"/>
<evidence type="ECO:0000256" key="1">
    <source>
        <dbReference type="ARBA" id="ARBA00012486"/>
    </source>
</evidence>
<dbReference type="InterPro" id="IPR000608">
    <property type="entry name" value="UBC"/>
</dbReference>
<dbReference type="PANTHER" id="PTHR24068">
    <property type="entry name" value="UBIQUITIN-CONJUGATING ENZYME E2"/>
    <property type="match status" value="1"/>
</dbReference>
<dbReference type="GO" id="GO:0005524">
    <property type="term" value="F:ATP binding"/>
    <property type="evidence" value="ECO:0007669"/>
    <property type="project" value="UniProtKB-KW"/>
</dbReference>
<organism evidence="7">
    <name type="scientific">Vannella robusta</name>
    <dbReference type="NCBI Taxonomy" id="1487602"/>
    <lineage>
        <taxon>Eukaryota</taxon>
        <taxon>Amoebozoa</taxon>
        <taxon>Discosea</taxon>
        <taxon>Flabellinia</taxon>
        <taxon>Vannellidae</taxon>
        <taxon>Vannella</taxon>
    </lineage>
</organism>
<dbReference type="InterPro" id="IPR016135">
    <property type="entry name" value="UBQ-conjugating_enzyme/RWD"/>
</dbReference>
<dbReference type="EC" id="2.3.2.23" evidence="1"/>
<reference evidence="7" key="1">
    <citation type="submission" date="2021-01" db="EMBL/GenBank/DDBJ databases">
        <authorList>
            <person name="Corre E."/>
            <person name="Pelletier E."/>
            <person name="Niang G."/>
            <person name="Scheremetjew M."/>
            <person name="Finn R."/>
            <person name="Kale V."/>
            <person name="Holt S."/>
            <person name="Cochrane G."/>
            <person name="Meng A."/>
            <person name="Brown T."/>
            <person name="Cohen L."/>
        </authorList>
    </citation>
    <scope>NUCLEOTIDE SEQUENCE</scope>
    <source>
        <strain evidence="7">DIVA3 518/3/11/1/6</strain>
    </source>
</reference>
<dbReference type="GO" id="GO:0061631">
    <property type="term" value="F:ubiquitin conjugating enzyme activity"/>
    <property type="evidence" value="ECO:0007669"/>
    <property type="project" value="UniProtKB-EC"/>
</dbReference>
<dbReference type="Pfam" id="PF00179">
    <property type="entry name" value="UQ_con"/>
    <property type="match status" value="1"/>
</dbReference>
<dbReference type="PROSITE" id="PS50127">
    <property type="entry name" value="UBC_2"/>
    <property type="match status" value="1"/>
</dbReference>
<evidence type="ECO:0000256" key="5">
    <source>
        <dbReference type="ARBA" id="ARBA00022840"/>
    </source>
</evidence>
<protein>
    <recommendedName>
        <fullName evidence="1">E2 ubiquitin-conjugating enzyme</fullName>
        <ecNumber evidence="1">2.3.2.23</ecNumber>
    </recommendedName>
</protein>
<evidence type="ECO:0000256" key="3">
    <source>
        <dbReference type="ARBA" id="ARBA00022741"/>
    </source>
</evidence>
<keyword evidence="5" id="KW-0067">ATP-binding</keyword>
<dbReference type="EMBL" id="HBKP01014813">
    <property type="protein sequence ID" value="CAE2224410.1"/>
    <property type="molecule type" value="Transcribed_RNA"/>
</dbReference>
<feature type="domain" description="UBC core" evidence="6">
    <location>
        <begin position="34"/>
        <end position="179"/>
    </location>
</feature>
<evidence type="ECO:0000259" key="6">
    <source>
        <dbReference type="PROSITE" id="PS50127"/>
    </source>
</evidence>
<evidence type="ECO:0000313" key="7">
    <source>
        <dbReference type="EMBL" id="CAE2224410.1"/>
    </source>
</evidence>